<feature type="transmembrane region" description="Helical" evidence="6">
    <location>
        <begin position="99"/>
        <end position="118"/>
    </location>
</feature>
<dbReference type="CDD" id="cd17316">
    <property type="entry name" value="MFS_SV2_like"/>
    <property type="match status" value="1"/>
</dbReference>
<name>A0A2N5GSR4_9BACI</name>
<evidence type="ECO:0000256" key="6">
    <source>
        <dbReference type="SAM" id="Phobius"/>
    </source>
</evidence>
<dbReference type="AlphaFoldDB" id="A0A2N5GSR4"/>
<keyword evidence="11" id="KW-1185">Reference proteome</keyword>
<dbReference type="PANTHER" id="PTHR23511:SF34">
    <property type="entry name" value="SYNAPTIC VESICLE GLYCOPROTEIN 2"/>
    <property type="match status" value="1"/>
</dbReference>
<evidence type="ECO:0000256" key="3">
    <source>
        <dbReference type="ARBA" id="ARBA00022692"/>
    </source>
</evidence>
<comment type="subcellular location">
    <subcellularLocation>
        <location evidence="1">Cell membrane</location>
        <topology evidence="1">Multi-pass membrane protein</topology>
    </subcellularLocation>
</comment>
<dbReference type="Gene3D" id="1.20.1250.20">
    <property type="entry name" value="MFS general substrate transporter like domains"/>
    <property type="match status" value="1"/>
</dbReference>
<organism evidence="8 10">
    <name type="scientific">Bacillus canaveralius</name>
    <dbReference type="NCBI Taxonomy" id="1403243"/>
    <lineage>
        <taxon>Bacteria</taxon>
        <taxon>Bacillati</taxon>
        <taxon>Bacillota</taxon>
        <taxon>Bacilli</taxon>
        <taxon>Bacillales</taxon>
        <taxon>Bacillaceae</taxon>
        <taxon>Bacillus</taxon>
    </lineage>
</organism>
<evidence type="ECO:0000313" key="11">
    <source>
        <dbReference type="Proteomes" id="UP000235114"/>
    </source>
</evidence>
<feature type="transmembrane region" description="Helical" evidence="6">
    <location>
        <begin position="157"/>
        <end position="180"/>
    </location>
</feature>
<dbReference type="Proteomes" id="UP000235114">
    <property type="component" value="Unassembled WGS sequence"/>
</dbReference>
<dbReference type="EMBL" id="PGVA01000001">
    <property type="protein sequence ID" value="PLR86803.1"/>
    <property type="molecule type" value="Genomic_DNA"/>
</dbReference>
<sequence length="449" mass="49022">MEVLASAKKKEQTAVEVGSFFHTMPFTKKHRGIGFALFMAFVIEAWEMMIIIMISGAIAADFGLTPVQVGSLIGSIFLGMIPGTYVGGILGDKIGRKKAIMYSLLFYGVVSAASSFSPNYETLYALRMLSGFTLGGVLACIFPYYEEMLPVKQRGMAAVYLSSGWPIGTLIAVGLTGLLMNLDGILGGWRAILFVSSLAGLWAFVIAKIPESPYWLAGKGRVAEAKKVLENISEGHTKIDDQTELVVYKVKQGSIFEIFKGKMLKTTTLQTVVNFAFSFGYWGLYTWIPTLLQQKGLSMGQSMGFVALSAIAQIPGYIASAHLTSKYGRKKVMFGFVILAAAFGFAFAYSSNLTQLYIFNFALAFFSLGAWGVWNTWFGEIYPTNVRGVGYSWGVAGQRWANTVAPSLIGFVIGLGWAFGATVSFIQVFMVITLITILFIKETEGKILH</sequence>
<feature type="transmembrane region" description="Helical" evidence="6">
    <location>
        <begin position="66"/>
        <end position="87"/>
    </location>
</feature>
<dbReference type="InterPro" id="IPR020846">
    <property type="entry name" value="MFS_dom"/>
</dbReference>
<dbReference type="InterPro" id="IPR005829">
    <property type="entry name" value="Sugar_transporter_CS"/>
</dbReference>
<keyword evidence="4 6" id="KW-1133">Transmembrane helix</keyword>
<feature type="transmembrane region" description="Helical" evidence="6">
    <location>
        <begin position="124"/>
        <end position="145"/>
    </location>
</feature>
<keyword evidence="2" id="KW-0813">Transport</keyword>
<dbReference type="Proteomes" id="UP000234951">
    <property type="component" value="Unassembled WGS sequence"/>
</dbReference>
<keyword evidence="3 6" id="KW-0812">Transmembrane</keyword>
<dbReference type="RefSeq" id="WP_101575213.1">
    <property type="nucleotide sequence ID" value="NZ_PGVA01000001.1"/>
</dbReference>
<reference evidence="8 10" key="1">
    <citation type="submission" date="2017-11" db="EMBL/GenBank/DDBJ databases">
        <title>Comparitive Functional Genomics of Dry Heat Resistant strains isolated from the Viking Spacecraft.</title>
        <authorList>
            <person name="Seuylemezian A."/>
            <person name="Cooper K."/>
            <person name="Vaishampayan P."/>
        </authorList>
    </citation>
    <scope>NUCLEOTIDE SEQUENCE [LARGE SCALE GENOMIC DNA]</scope>
    <source>
        <strain evidence="8 10">M4.6</strain>
    </source>
</reference>
<dbReference type="EMBL" id="PGVD01000056">
    <property type="protein sequence ID" value="PLR92736.1"/>
    <property type="molecule type" value="Genomic_DNA"/>
</dbReference>
<dbReference type="PROSITE" id="PS50850">
    <property type="entry name" value="MFS"/>
    <property type="match status" value="1"/>
</dbReference>
<dbReference type="GO" id="GO:0005886">
    <property type="term" value="C:plasma membrane"/>
    <property type="evidence" value="ECO:0007669"/>
    <property type="project" value="UniProtKB-SubCell"/>
</dbReference>
<dbReference type="GO" id="GO:0022857">
    <property type="term" value="F:transmembrane transporter activity"/>
    <property type="evidence" value="ECO:0007669"/>
    <property type="project" value="InterPro"/>
</dbReference>
<gene>
    <name evidence="8" type="ORF">CU635_00470</name>
    <name evidence="9" type="ORF">CVD25_18035</name>
</gene>
<dbReference type="PANTHER" id="PTHR23511">
    <property type="entry name" value="SYNAPTIC VESICLE GLYCOPROTEIN 2"/>
    <property type="match status" value="1"/>
</dbReference>
<dbReference type="SUPFAM" id="SSF103473">
    <property type="entry name" value="MFS general substrate transporter"/>
    <property type="match status" value="1"/>
</dbReference>
<dbReference type="PROSITE" id="PS00217">
    <property type="entry name" value="SUGAR_TRANSPORT_2"/>
    <property type="match status" value="1"/>
</dbReference>
<comment type="caution">
    <text evidence="8">The sequence shown here is derived from an EMBL/GenBank/DDBJ whole genome shotgun (WGS) entry which is preliminary data.</text>
</comment>
<feature type="transmembrane region" description="Helical" evidence="6">
    <location>
        <begin position="33"/>
        <end position="60"/>
    </location>
</feature>
<feature type="domain" description="Major facilitator superfamily (MFS) profile" evidence="7">
    <location>
        <begin position="33"/>
        <end position="444"/>
    </location>
</feature>
<evidence type="ECO:0000256" key="5">
    <source>
        <dbReference type="ARBA" id="ARBA00023136"/>
    </source>
</evidence>
<feature type="transmembrane region" description="Helical" evidence="6">
    <location>
        <begin position="424"/>
        <end position="440"/>
    </location>
</feature>
<evidence type="ECO:0000259" key="7">
    <source>
        <dbReference type="PROSITE" id="PS50850"/>
    </source>
</evidence>
<evidence type="ECO:0000313" key="8">
    <source>
        <dbReference type="EMBL" id="PLR86803.1"/>
    </source>
</evidence>
<keyword evidence="5 6" id="KW-0472">Membrane</keyword>
<feature type="transmembrane region" description="Helical" evidence="6">
    <location>
        <begin position="186"/>
        <end position="207"/>
    </location>
</feature>
<evidence type="ECO:0000256" key="4">
    <source>
        <dbReference type="ARBA" id="ARBA00022989"/>
    </source>
</evidence>
<evidence type="ECO:0000256" key="2">
    <source>
        <dbReference type="ARBA" id="ARBA00022448"/>
    </source>
</evidence>
<dbReference type="InterPro" id="IPR036259">
    <property type="entry name" value="MFS_trans_sf"/>
</dbReference>
<dbReference type="InterPro" id="IPR005828">
    <property type="entry name" value="MFS_sugar_transport-like"/>
</dbReference>
<accession>A0A2N5GSR4</accession>
<dbReference type="OrthoDB" id="9787026at2"/>
<dbReference type="Pfam" id="PF00083">
    <property type="entry name" value="Sugar_tr"/>
    <property type="match status" value="1"/>
</dbReference>
<evidence type="ECO:0000256" key="1">
    <source>
        <dbReference type="ARBA" id="ARBA00004651"/>
    </source>
</evidence>
<feature type="transmembrane region" description="Helical" evidence="6">
    <location>
        <begin position="356"/>
        <end position="378"/>
    </location>
</feature>
<reference evidence="9 11" key="2">
    <citation type="submission" date="2017-12" db="EMBL/GenBank/DDBJ databases">
        <title>Comparative Functional Genomics of Dry Heat Resistant strains isolated from the Viking Spacecraft.</title>
        <authorList>
            <person name="Seuylemezian A."/>
            <person name="Cooper K."/>
            <person name="Vaishampayan P."/>
        </authorList>
    </citation>
    <scope>NUCLEOTIDE SEQUENCE [LARGE SCALE GENOMIC DNA]</scope>
    <source>
        <strain evidence="9 11">ATCC 29669</strain>
    </source>
</reference>
<feature type="transmembrane region" description="Helical" evidence="6">
    <location>
        <begin position="269"/>
        <end position="288"/>
    </location>
</feature>
<evidence type="ECO:0000313" key="9">
    <source>
        <dbReference type="EMBL" id="PLR92736.1"/>
    </source>
</evidence>
<evidence type="ECO:0000313" key="10">
    <source>
        <dbReference type="Proteomes" id="UP000234951"/>
    </source>
</evidence>
<feature type="transmembrane region" description="Helical" evidence="6">
    <location>
        <begin position="300"/>
        <end position="320"/>
    </location>
</feature>
<protein>
    <submittedName>
        <fullName evidence="8">MFS transporter</fullName>
    </submittedName>
</protein>
<proteinExistence type="predicted"/>
<feature type="transmembrane region" description="Helical" evidence="6">
    <location>
        <begin position="332"/>
        <end position="350"/>
    </location>
</feature>